<dbReference type="GO" id="GO:0016020">
    <property type="term" value="C:membrane"/>
    <property type="evidence" value="ECO:0007669"/>
    <property type="project" value="UniProtKB-SubCell"/>
</dbReference>
<protein>
    <recommendedName>
        <fullName evidence="3">histidine kinase</fullName>
        <ecNumber evidence="3">2.7.13.3</ecNumber>
    </recommendedName>
</protein>
<dbReference type="Pfam" id="PF13407">
    <property type="entry name" value="Peripla_BP_4"/>
    <property type="match status" value="1"/>
</dbReference>
<feature type="signal peptide" evidence="17">
    <location>
        <begin position="1"/>
        <end position="21"/>
    </location>
</feature>
<evidence type="ECO:0000256" key="4">
    <source>
        <dbReference type="ARBA" id="ARBA00022553"/>
    </source>
</evidence>
<dbReference type="Gene3D" id="1.10.510.10">
    <property type="entry name" value="Transferase(Phosphotransferase) domain 1"/>
    <property type="match status" value="1"/>
</dbReference>
<proteinExistence type="predicted"/>
<dbReference type="Pfam" id="PF07714">
    <property type="entry name" value="PK_Tyr_Ser-Thr"/>
    <property type="match status" value="2"/>
</dbReference>
<evidence type="ECO:0000256" key="5">
    <source>
        <dbReference type="ARBA" id="ARBA00022679"/>
    </source>
</evidence>
<dbReference type="PANTHER" id="PTHR45339">
    <property type="entry name" value="HYBRID SIGNAL TRANSDUCTION HISTIDINE KINASE J"/>
    <property type="match status" value="1"/>
</dbReference>
<keyword evidence="17" id="KW-0732">Signal</keyword>
<feature type="coiled-coil region" evidence="14">
    <location>
        <begin position="1265"/>
        <end position="1307"/>
    </location>
</feature>
<keyword evidence="8 21" id="KW-0418">Kinase</keyword>
<feature type="domain" description="Response regulatory" evidence="20">
    <location>
        <begin position="1852"/>
        <end position="1975"/>
    </location>
</feature>
<keyword evidence="7" id="KW-0547">Nucleotide-binding</keyword>
<evidence type="ECO:0000256" key="10">
    <source>
        <dbReference type="ARBA" id="ARBA00022989"/>
    </source>
</evidence>
<dbReference type="VEuPathDB" id="FungiDB:LCOR_00162.1"/>
<evidence type="ECO:0000256" key="14">
    <source>
        <dbReference type="SAM" id="Coils"/>
    </source>
</evidence>
<feature type="transmembrane region" description="Helical" evidence="16">
    <location>
        <begin position="605"/>
        <end position="623"/>
    </location>
</feature>
<dbReference type="EC" id="2.7.13.3" evidence="3"/>
<dbReference type="EMBL" id="CBTN010000001">
    <property type="protein sequence ID" value="CDH48378.1"/>
    <property type="molecule type" value="Genomic_DNA"/>
</dbReference>
<dbReference type="Pfam" id="PF00072">
    <property type="entry name" value="Response_reg"/>
    <property type="match status" value="1"/>
</dbReference>
<feature type="chain" id="PRO_5001655060" description="histidine kinase" evidence="17">
    <location>
        <begin position="22"/>
        <end position="2023"/>
    </location>
</feature>
<dbReference type="GO" id="GO:0000155">
    <property type="term" value="F:phosphorelay sensor kinase activity"/>
    <property type="evidence" value="ECO:0007669"/>
    <property type="project" value="InterPro"/>
</dbReference>
<accession>A0A068RE24</accession>
<dbReference type="Pfam" id="PF02518">
    <property type="entry name" value="HATPase_c"/>
    <property type="match status" value="1"/>
</dbReference>
<dbReference type="PANTHER" id="PTHR45339:SF1">
    <property type="entry name" value="HYBRID SIGNAL TRANSDUCTION HISTIDINE KINASE J"/>
    <property type="match status" value="1"/>
</dbReference>
<dbReference type="SUPFAM" id="SSF52172">
    <property type="entry name" value="CheY-like"/>
    <property type="match status" value="1"/>
</dbReference>
<dbReference type="InterPro" id="IPR001789">
    <property type="entry name" value="Sig_transdc_resp-reg_receiver"/>
</dbReference>
<evidence type="ECO:0000256" key="17">
    <source>
        <dbReference type="SAM" id="SignalP"/>
    </source>
</evidence>
<evidence type="ECO:0000259" key="20">
    <source>
        <dbReference type="PROSITE" id="PS50110"/>
    </source>
</evidence>
<evidence type="ECO:0000256" key="1">
    <source>
        <dbReference type="ARBA" id="ARBA00000085"/>
    </source>
</evidence>
<dbReference type="SMART" id="SM00387">
    <property type="entry name" value="HATPase_c"/>
    <property type="match status" value="1"/>
</dbReference>
<dbReference type="InterPro" id="IPR000719">
    <property type="entry name" value="Prot_kinase_dom"/>
</dbReference>
<keyword evidence="6 16" id="KW-0812">Transmembrane</keyword>
<dbReference type="InterPro" id="IPR005467">
    <property type="entry name" value="His_kinase_dom"/>
</dbReference>
<dbReference type="Gene3D" id="2.10.50.10">
    <property type="entry name" value="Tumor Necrosis Factor Receptor, subunit A, domain 2"/>
    <property type="match status" value="1"/>
</dbReference>
<feature type="modified residue" description="4-aspartylphosphate" evidence="13">
    <location>
        <position position="1906"/>
    </location>
</feature>
<dbReference type="InterPro" id="IPR009030">
    <property type="entry name" value="Growth_fac_rcpt_cys_sf"/>
</dbReference>
<keyword evidence="9" id="KW-0067">ATP-binding</keyword>
<feature type="transmembrane region" description="Helical" evidence="16">
    <location>
        <begin position="738"/>
        <end position="762"/>
    </location>
</feature>
<dbReference type="SUPFAM" id="SSF56112">
    <property type="entry name" value="Protein kinase-like (PK-like)"/>
    <property type="match status" value="1"/>
</dbReference>
<keyword evidence="10 16" id="KW-1133">Transmembrane helix</keyword>
<dbReference type="InterPro" id="IPR004358">
    <property type="entry name" value="Sig_transdc_His_kin-like_C"/>
</dbReference>
<dbReference type="PROSITE" id="PS50109">
    <property type="entry name" value="HIS_KIN"/>
    <property type="match status" value="1"/>
</dbReference>
<dbReference type="CDD" id="cd17546">
    <property type="entry name" value="REC_hyHK_CKI1_RcsC-like"/>
    <property type="match status" value="1"/>
</dbReference>
<evidence type="ECO:0000256" key="12">
    <source>
        <dbReference type="ARBA" id="ARBA00023136"/>
    </source>
</evidence>
<comment type="catalytic activity">
    <reaction evidence="1">
        <text>ATP + protein L-histidine = ADP + protein N-phospho-L-histidine.</text>
        <dbReference type="EC" id="2.7.13.3"/>
    </reaction>
</comment>
<dbReference type="PROSITE" id="PS50110">
    <property type="entry name" value="RESPONSE_REGULATORY"/>
    <property type="match status" value="1"/>
</dbReference>
<dbReference type="InterPro" id="IPR028082">
    <property type="entry name" value="Peripla_BP_I"/>
</dbReference>
<dbReference type="FunFam" id="1.10.287.130:FF:000004">
    <property type="entry name" value="Ethylene receptor 1"/>
    <property type="match status" value="1"/>
</dbReference>
<evidence type="ECO:0000256" key="15">
    <source>
        <dbReference type="SAM" id="MobiDB-lite"/>
    </source>
</evidence>
<keyword evidence="22" id="KW-1185">Reference proteome</keyword>
<dbReference type="SMART" id="SM00388">
    <property type="entry name" value="HisKA"/>
    <property type="match status" value="1"/>
</dbReference>
<feature type="region of interest" description="Disordered" evidence="15">
    <location>
        <begin position="1787"/>
        <end position="1806"/>
    </location>
</feature>
<dbReference type="InterPro" id="IPR003594">
    <property type="entry name" value="HATPase_dom"/>
</dbReference>
<keyword evidence="4 13" id="KW-0597">Phosphoprotein</keyword>
<name>A0A068RE24_9FUNG</name>
<feature type="compositionally biased region" description="Polar residues" evidence="15">
    <location>
        <begin position="1789"/>
        <end position="1806"/>
    </location>
</feature>
<comment type="subcellular location">
    <subcellularLocation>
        <location evidence="2">Membrane</location>
    </subcellularLocation>
</comment>
<keyword evidence="12 16" id="KW-0472">Membrane</keyword>
<feature type="compositionally biased region" description="Basic and acidic residues" evidence="15">
    <location>
        <begin position="895"/>
        <end position="914"/>
    </location>
</feature>
<feature type="region of interest" description="Disordered" evidence="15">
    <location>
        <begin position="1482"/>
        <end position="1505"/>
    </location>
</feature>
<dbReference type="SUPFAM" id="SSF47384">
    <property type="entry name" value="Homodimeric domain of signal transducing histidine kinase"/>
    <property type="match status" value="1"/>
</dbReference>
<dbReference type="InterPro" id="IPR025997">
    <property type="entry name" value="SBP_2_dom"/>
</dbReference>
<dbReference type="PRINTS" id="PR00344">
    <property type="entry name" value="BCTRLSENSOR"/>
</dbReference>
<evidence type="ECO:0000256" key="9">
    <source>
        <dbReference type="ARBA" id="ARBA00022840"/>
    </source>
</evidence>
<feature type="compositionally biased region" description="Low complexity" evidence="15">
    <location>
        <begin position="1997"/>
        <end position="2011"/>
    </location>
</feature>
<dbReference type="SUPFAM" id="SSF55874">
    <property type="entry name" value="ATPase domain of HSP90 chaperone/DNA topoisomerase II/histidine kinase"/>
    <property type="match status" value="1"/>
</dbReference>
<dbReference type="SMART" id="SM01411">
    <property type="entry name" value="Ephrin_rec_like"/>
    <property type="match status" value="1"/>
</dbReference>
<dbReference type="CDD" id="cd16922">
    <property type="entry name" value="HATPase_EvgS-ArcB-TorS-like"/>
    <property type="match status" value="1"/>
</dbReference>
<dbReference type="SUPFAM" id="SSF53822">
    <property type="entry name" value="Periplasmic binding protein-like I"/>
    <property type="match status" value="2"/>
</dbReference>
<dbReference type="Gene3D" id="3.30.565.10">
    <property type="entry name" value="Histidine kinase-like ATPase, C-terminal domain"/>
    <property type="match status" value="1"/>
</dbReference>
<evidence type="ECO:0000256" key="6">
    <source>
        <dbReference type="ARBA" id="ARBA00022692"/>
    </source>
</evidence>
<evidence type="ECO:0000259" key="19">
    <source>
        <dbReference type="PROSITE" id="PS50109"/>
    </source>
</evidence>
<dbReference type="InterPro" id="IPR003661">
    <property type="entry name" value="HisK_dim/P_dom"/>
</dbReference>
<dbReference type="SMART" id="SM00448">
    <property type="entry name" value="REC"/>
    <property type="match status" value="1"/>
</dbReference>
<dbReference type="Gene3D" id="3.40.50.2300">
    <property type="match status" value="4"/>
</dbReference>
<keyword evidence="14" id="KW-0175">Coiled coil</keyword>
<evidence type="ECO:0000259" key="18">
    <source>
        <dbReference type="PROSITE" id="PS50011"/>
    </source>
</evidence>
<dbReference type="Proteomes" id="UP000027586">
    <property type="component" value="Unassembled WGS sequence"/>
</dbReference>
<comment type="caution">
    <text evidence="21">The sequence shown here is derived from an EMBL/GenBank/DDBJ whole genome shotgun (WGS) entry which is preliminary data.</text>
</comment>
<feature type="compositionally biased region" description="Low complexity" evidence="15">
    <location>
        <begin position="794"/>
        <end position="817"/>
    </location>
</feature>
<feature type="compositionally biased region" description="Polar residues" evidence="15">
    <location>
        <begin position="920"/>
        <end position="930"/>
    </location>
</feature>
<dbReference type="SUPFAM" id="SSF57184">
    <property type="entry name" value="Growth factor receptor domain"/>
    <property type="match status" value="1"/>
</dbReference>
<feature type="domain" description="Histidine kinase" evidence="19">
    <location>
        <begin position="1334"/>
        <end position="1588"/>
    </location>
</feature>
<dbReference type="PROSITE" id="PS50011">
    <property type="entry name" value="PROTEIN_KINASE_DOM"/>
    <property type="match status" value="1"/>
</dbReference>
<evidence type="ECO:0000256" key="2">
    <source>
        <dbReference type="ARBA" id="ARBA00004370"/>
    </source>
</evidence>
<organism evidence="21 22">
    <name type="scientific">Lichtheimia corymbifera JMRC:FSU:9682</name>
    <dbReference type="NCBI Taxonomy" id="1263082"/>
    <lineage>
        <taxon>Eukaryota</taxon>
        <taxon>Fungi</taxon>
        <taxon>Fungi incertae sedis</taxon>
        <taxon>Mucoromycota</taxon>
        <taxon>Mucoromycotina</taxon>
        <taxon>Mucoromycetes</taxon>
        <taxon>Mucorales</taxon>
        <taxon>Lichtheimiaceae</taxon>
        <taxon>Lichtheimia</taxon>
    </lineage>
</organism>
<sequence>MHWVLPLLYFTTSLLTSISHAADIYANNGIPNCTKPSGDATNLNPVAMRDQLRFAVIAHYSILSTFFHSPEQAARDAAAIVNVDIEWQRHIVNTGETMAQDILDAVDRKVDALIVTIPDEAVYQAVEHAMSKNVPVIVFNSGLQYAQQLGLTRVMQDDVEAGNMLARALHNRNYSRPLCIHISSQNDLDQPVIDNRVQGITSVFGATPTMMTVYKNDNQQQAINTIRQSLKSNEFDSVIAMGGTPTTDLMTEAMFGLDPKDKRIGIGFFDLGSTNRTEIFQAWPDVYGISQLPYIQAALPVFLMHLRVITGYDAYINRTIPTGPTLITKENVEALASKDGSRFLSTPGGNNTTIGTVIPDVQGDTYQSNVIAGMTELARRLGWKIQSSREDGTYGYSDSLNLHMKQFADAGVNGIVLQSSDVSVVNYARNLSQQHSIPLTIFGTFYENPVSGIVDEITSMVNSISFNMTTLTRSIANVMVKDDLKTPTCFQTHTRTQDDFFCALLYDMYQQAHGNASSLPSKENFIHSLNLTTSTAMEVEFETINSTLRAKNYVPDAYITLSEYIFNVMDYSILRGMMYNGSAIYIADSLLDQKEAFLNGRATRVWHLNMYAMGYLAILDILLARSSQYRPWRVVPLDTPIVNTICPAGTYYFEAANFPFCYDENHTAIIPGMQCLLCEPNTYNDVPNQPTCMHCPVGEFSDQGATKCRSCTDDPAAGDNAHCVGYLAMQQERARKTYISVFVPLSIVIFLVLVSLCTWYCWRRHKKRKLIRNQEPENVWLLSYDELMRPSMQHLSSVPSPSLHLSGGTGTSPTIGPLVAPPVRWSSGSERQFMLPPHGDINTTTTPREQQQQQQQQRNENRDSLNPNDPALLAGFPSAPISNDVSEDETMPVPVKERLSKDAKDDNQSDHPNDDDQDYFTATSPQESSRQVYTLNHVDSMYHSKHQCRLLYYPGKQPKPLRRIIGFHRNLPVFVKQIGFKRLHIDAVAQHELSLMKVARHPKLVEFIGLCLEPEGTFIVEEYCSKGTLYDVVNNPDIGLTWIFKFSLINDLLEGMEFLHRSKFMFHGCLTSQSCFITGRWELKISDYGLDKVRQSQYDPTLMHSLGKQFPQLSRASRILPNHLPGTTHKEDTQPMIIVPHNENLLWLAPESVVCDDSNVCLTKPSRRADAYSVGVIINEIVSRQQPFKKQLEEMSVNEVFSHVEKDYLLPDMAPSEADEYTAKMNMIIAECFRRDPAARPSMTMLRNRIKSIDPHLTGANNNVVDNLATLLEQYANDMENLVRQRTANLQQRTLELEEEKARTQNLLEGKYHLKEAKEVAEAAAASKQNFLANMSHEIRTPMNAVIGMSRILMESNLPADLHDCAETIESSGNHLMAIIDDILDYSKIDSGKLSLEHRRLDLTYVVESALKLVSPNFLDKGIILWYTIEGDVATSVYGDVVRLRQVLLNLLSNALKFTSEGHVCVCVKRLAESPDSSDAYWYESSDNENSEPGCQFSDGASSDVSPTRIETLQVAVKDTGVGIRPEKTSGLFQTFSQVDASTTRNYGGTGLGLAISRRLCRMMGGDMWVESEYGKGSTFYFRVLLREQSSTPTYAMQNRFDDIARLCSYCLVITDSVSQQHCWYNLLTKTTIQRVETLSFADAEKKLQEHDRPDVIIIDEEYEIVPAVDETQATSSKIVLDALRTRNPSIVSIPALYVSDARRRDKVEPSYTTTAPMLLPTKSLAIDSPRDERRNPFDDTTVTTPTADTTGITRVIVKPWKNSKLFAVLLDLLEHKDDTEIMAVESPSVESSNTATTAPVPLTGSNVSAATENTLRIKRRARSNTTASSISSQSSTSSAVPLLSEIASDIRSLLVDDNPVNQKVVARMLSRLGIKPEVAQNGKEACDKIEASRKQGEPIDLVFMDIWMPEMNGLEAAETIRKSLADSSLHPYIIAMTACVMPGDREKCIAAGMNGYVSKPVRKDELEASIHTYTQILVKEMHMFESESDSDDDNRTPTPSSPCSPALLPSVTITSEDTDHIP</sequence>
<feature type="domain" description="Protein kinase" evidence="18">
    <location>
        <begin position="918"/>
        <end position="1257"/>
    </location>
</feature>
<dbReference type="Pfam" id="PF00512">
    <property type="entry name" value="HisKA"/>
    <property type="match status" value="1"/>
</dbReference>
<dbReference type="STRING" id="1263082.A0A068RE24"/>
<evidence type="ECO:0000256" key="13">
    <source>
        <dbReference type="PROSITE-ProRule" id="PRU00169"/>
    </source>
</evidence>
<dbReference type="CDD" id="cd00082">
    <property type="entry name" value="HisKA"/>
    <property type="match status" value="1"/>
</dbReference>
<evidence type="ECO:0000313" key="22">
    <source>
        <dbReference type="Proteomes" id="UP000027586"/>
    </source>
</evidence>
<evidence type="ECO:0000313" key="21">
    <source>
        <dbReference type="EMBL" id="CDH48378.1"/>
    </source>
</evidence>
<dbReference type="InterPro" id="IPR001245">
    <property type="entry name" value="Ser-Thr/Tyr_kinase_cat_dom"/>
</dbReference>
<dbReference type="OrthoDB" id="60033at2759"/>
<reference evidence="21" key="1">
    <citation type="submission" date="2013-08" db="EMBL/GenBank/DDBJ databases">
        <title>Gene expansion shapes genome architecture in the human pathogen Lichtheimia corymbifera: an evolutionary genomics analysis in the ancient terrestrial Mucorales (Mucoromycotina).</title>
        <authorList>
            <person name="Schwartze V.U."/>
            <person name="Winter S."/>
            <person name="Shelest E."/>
            <person name="Marcet-Houben M."/>
            <person name="Horn F."/>
            <person name="Wehner S."/>
            <person name="Hoffmann K."/>
            <person name="Riege K."/>
            <person name="Sammeth M."/>
            <person name="Nowrousian M."/>
            <person name="Valiante V."/>
            <person name="Linde J."/>
            <person name="Jacobsen I.D."/>
            <person name="Marz M."/>
            <person name="Brakhage A.A."/>
            <person name="Gabaldon T."/>
            <person name="Bocker S."/>
            <person name="Voigt K."/>
        </authorList>
    </citation>
    <scope>NUCLEOTIDE SEQUENCE [LARGE SCALE GENOMIC DNA]</scope>
    <source>
        <strain evidence="21">FSU 9682</strain>
    </source>
</reference>
<dbReference type="GO" id="GO:0005524">
    <property type="term" value="F:ATP binding"/>
    <property type="evidence" value="ECO:0007669"/>
    <property type="project" value="UniProtKB-KW"/>
</dbReference>
<dbReference type="InterPro" id="IPR036097">
    <property type="entry name" value="HisK_dim/P_sf"/>
</dbReference>
<evidence type="ECO:0000256" key="7">
    <source>
        <dbReference type="ARBA" id="ARBA00022741"/>
    </source>
</evidence>
<evidence type="ECO:0000256" key="16">
    <source>
        <dbReference type="SAM" id="Phobius"/>
    </source>
</evidence>
<dbReference type="InterPro" id="IPR036890">
    <property type="entry name" value="HATPase_C_sf"/>
</dbReference>
<dbReference type="InterPro" id="IPR011006">
    <property type="entry name" value="CheY-like_superfamily"/>
</dbReference>
<gene>
    <name evidence="21" type="ORF">LCOR_00162.1</name>
</gene>
<feature type="region of interest" description="Disordered" evidence="15">
    <location>
        <begin position="1986"/>
        <end position="2023"/>
    </location>
</feature>
<keyword evidence="5" id="KW-0808">Transferase</keyword>
<evidence type="ECO:0000256" key="3">
    <source>
        <dbReference type="ARBA" id="ARBA00012438"/>
    </source>
</evidence>
<feature type="region of interest" description="Disordered" evidence="15">
    <location>
        <begin position="793"/>
        <end position="930"/>
    </location>
</feature>
<keyword evidence="11" id="KW-0902">Two-component regulatory system</keyword>
<dbReference type="Gene3D" id="1.10.287.130">
    <property type="match status" value="1"/>
</dbReference>
<dbReference type="InterPro" id="IPR011009">
    <property type="entry name" value="Kinase-like_dom_sf"/>
</dbReference>
<evidence type="ECO:0000256" key="11">
    <source>
        <dbReference type="ARBA" id="ARBA00023012"/>
    </source>
</evidence>
<evidence type="ECO:0000256" key="8">
    <source>
        <dbReference type="ARBA" id="ARBA00022777"/>
    </source>
</evidence>